<feature type="compositionally biased region" description="Polar residues" evidence="1">
    <location>
        <begin position="536"/>
        <end position="549"/>
    </location>
</feature>
<dbReference type="EMBL" id="JAAAUY010000764">
    <property type="protein sequence ID" value="KAF9326581.1"/>
    <property type="molecule type" value="Genomic_DNA"/>
</dbReference>
<feature type="compositionally biased region" description="Low complexity" evidence="1">
    <location>
        <begin position="119"/>
        <end position="140"/>
    </location>
</feature>
<feature type="compositionally biased region" description="Polar residues" evidence="1">
    <location>
        <begin position="614"/>
        <end position="623"/>
    </location>
</feature>
<feature type="compositionally biased region" description="Low complexity" evidence="1">
    <location>
        <begin position="505"/>
        <end position="520"/>
    </location>
</feature>
<feature type="domain" description="BZIP" evidence="2">
    <location>
        <begin position="211"/>
        <end position="226"/>
    </location>
</feature>
<dbReference type="InterPro" id="IPR004827">
    <property type="entry name" value="bZIP"/>
</dbReference>
<feature type="compositionally biased region" description="Polar residues" evidence="1">
    <location>
        <begin position="346"/>
        <end position="363"/>
    </location>
</feature>
<feature type="region of interest" description="Disordered" evidence="1">
    <location>
        <begin position="331"/>
        <end position="363"/>
    </location>
</feature>
<feature type="compositionally biased region" description="Low complexity" evidence="1">
    <location>
        <begin position="60"/>
        <end position="72"/>
    </location>
</feature>
<sequence length="835" mass="91140">MLGPGPDAGPGPGPAPPPSLTLPPLRELDKIARPDDDRMGRPGPHQPRSQASDPHLHQHSSSSNSSNPPRSSLQGGASGVGGHYQSQTHRHGPESSFYQADHHSRYSSSVGSLPDLYMSSTSAPSTTTTSSLSRADSLSTMEYLQQGTFHGHSHRHLSSAGSTTSGSTSGSSFGNSVSGGPSNPYNSHQYQHSAGLGRANLNAAQGRNSTKRAAQNRAAQRAFRQRKDLYVRELERKAEALQVAEGKIMHQSERIRMLEAKIVSLSGQPPPPPPPPQQQQQQQQGSPQSPLEAHPSSSASSAPASSGHNVPLTAAQHTIKEWEGEQDTMGLRNHATRPHPNDQESYDSFPSTRPSLGRHSSSQQLRVVYNNSSSPPLANGLKLTSSINKHSIHRRPDLEREEVSHEQHETGHSQLYRFLHRHPSEPSLKLARTIVGTRPGPSSGNGGGGGSVSDSGDEAISGRPNVGRSGSMDSRMEMTSPVFNRSGLLNHSFPLPPFKSEHGHSPNSYASQQQQYPSSQHPLQERPPLYPIATQGLGSNSSNTPTPGTRTPVLPNPSQNRSWTSHDEGSAQLSVSPNPISPSPRPSTGARGGMAYSPGRRDGEYASEEHSIRKQASWNSLSEHPSRSGLGYSSGGRLPLPSREKGSVDMDMQDTTPQYHPHHRGSASSASGREPSIEQRRPSGPEGRNMSMMMDSPEMTSNEQLQGPRPNLQDHHQRQYHSQYPPRSPDLPYPSSTEGAYHHQQPQQQPKSQPQPPQFNRETYYSSEYHNKAHEYNGSPPDHPPRSDVEPGYAWKHTYHPNEHRGTDMSGEYHQQQQQQHRFKHEPMESTMGSP</sequence>
<dbReference type="PROSITE" id="PS00036">
    <property type="entry name" value="BZIP_BASIC"/>
    <property type="match status" value="1"/>
</dbReference>
<feature type="region of interest" description="Disordered" evidence="1">
    <location>
        <begin position="264"/>
        <end position="311"/>
    </location>
</feature>
<feature type="region of interest" description="Disordered" evidence="1">
    <location>
        <begin position="1"/>
        <end position="225"/>
    </location>
</feature>
<keyword evidence="4" id="KW-1185">Reference proteome</keyword>
<feature type="compositionally biased region" description="Basic and acidic residues" evidence="1">
    <location>
        <begin position="599"/>
        <end position="612"/>
    </location>
</feature>
<feature type="compositionally biased region" description="Pro residues" evidence="1">
    <location>
        <begin position="268"/>
        <end position="277"/>
    </location>
</feature>
<name>A0A9P5SDM6_9FUNG</name>
<reference evidence="3" key="1">
    <citation type="journal article" date="2020" name="Fungal Divers.">
        <title>Resolving the Mortierellaceae phylogeny through synthesis of multi-gene phylogenetics and phylogenomics.</title>
        <authorList>
            <person name="Vandepol N."/>
            <person name="Liber J."/>
            <person name="Desiro A."/>
            <person name="Na H."/>
            <person name="Kennedy M."/>
            <person name="Barry K."/>
            <person name="Grigoriev I.V."/>
            <person name="Miller A.N."/>
            <person name="O'Donnell K."/>
            <person name="Stajich J.E."/>
            <person name="Bonito G."/>
        </authorList>
    </citation>
    <scope>NUCLEOTIDE SEQUENCE</scope>
    <source>
        <strain evidence="3">NVP1</strain>
    </source>
</reference>
<feature type="region of interest" description="Disordered" evidence="1">
    <location>
        <begin position="493"/>
        <end position="835"/>
    </location>
</feature>
<feature type="compositionally biased region" description="Low complexity" evidence="1">
    <location>
        <begin position="212"/>
        <end position="222"/>
    </location>
</feature>
<feature type="compositionally biased region" description="Polar residues" evidence="1">
    <location>
        <begin position="183"/>
        <end position="192"/>
    </location>
</feature>
<dbReference type="AlphaFoldDB" id="A0A9P5SDM6"/>
<feature type="compositionally biased region" description="Low complexity" evidence="1">
    <location>
        <begin position="278"/>
        <end position="306"/>
    </location>
</feature>
<feature type="compositionally biased region" description="Pro residues" evidence="1">
    <location>
        <begin position="7"/>
        <end position="21"/>
    </location>
</feature>
<proteinExistence type="predicted"/>
<dbReference type="Proteomes" id="UP000696485">
    <property type="component" value="Unassembled WGS sequence"/>
</dbReference>
<feature type="compositionally biased region" description="Basic and acidic residues" evidence="1">
    <location>
        <begin position="26"/>
        <end position="40"/>
    </location>
</feature>
<feature type="compositionally biased region" description="Basic and acidic residues" evidence="1">
    <location>
        <begin position="394"/>
        <end position="411"/>
    </location>
</feature>
<dbReference type="Gene3D" id="1.20.5.170">
    <property type="match status" value="1"/>
</dbReference>
<protein>
    <recommendedName>
        <fullName evidence="2">BZIP domain-containing protein</fullName>
    </recommendedName>
</protein>
<accession>A0A9P5SDM6</accession>
<organism evidence="3 4">
    <name type="scientific">Podila minutissima</name>
    <dbReference type="NCBI Taxonomy" id="64525"/>
    <lineage>
        <taxon>Eukaryota</taxon>
        <taxon>Fungi</taxon>
        <taxon>Fungi incertae sedis</taxon>
        <taxon>Mucoromycota</taxon>
        <taxon>Mortierellomycotina</taxon>
        <taxon>Mortierellomycetes</taxon>
        <taxon>Mortierellales</taxon>
        <taxon>Mortierellaceae</taxon>
        <taxon>Podila</taxon>
    </lineage>
</organism>
<gene>
    <name evidence="3" type="ORF">BG006_010021</name>
</gene>
<evidence type="ECO:0000313" key="3">
    <source>
        <dbReference type="EMBL" id="KAF9326581.1"/>
    </source>
</evidence>
<feature type="region of interest" description="Disordered" evidence="1">
    <location>
        <begin position="390"/>
        <end position="412"/>
    </location>
</feature>
<dbReference type="Pfam" id="PF00170">
    <property type="entry name" value="bZIP_1"/>
    <property type="match status" value="1"/>
</dbReference>
<feature type="compositionally biased region" description="Low complexity" evidence="1">
    <location>
        <begin position="158"/>
        <end position="182"/>
    </location>
</feature>
<feature type="compositionally biased region" description="Low complexity" evidence="1">
    <location>
        <begin position="627"/>
        <end position="641"/>
    </location>
</feature>
<dbReference type="GO" id="GO:0003700">
    <property type="term" value="F:DNA-binding transcription factor activity"/>
    <property type="evidence" value="ECO:0007669"/>
    <property type="project" value="InterPro"/>
</dbReference>
<evidence type="ECO:0000256" key="1">
    <source>
        <dbReference type="SAM" id="MobiDB-lite"/>
    </source>
</evidence>
<evidence type="ECO:0000259" key="2">
    <source>
        <dbReference type="PROSITE" id="PS00036"/>
    </source>
</evidence>
<evidence type="ECO:0000313" key="4">
    <source>
        <dbReference type="Proteomes" id="UP000696485"/>
    </source>
</evidence>
<comment type="caution">
    <text evidence="3">The sequence shown here is derived from an EMBL/GenBank/DDBJ whole genome shotgun (WGS) entry which is preliminary data.</text>
</comment>
<dbReference type="InterPro" id="IPR046347">
    <property type="entry name" value="bZIP_sf"/>
</dbReference>
<feature type="region of interest" description="Disordered" evidence="1">
    <location>
        <begin position="434"/>
        <end position="476"/>
    </location>
</feature>
<dbReference type="SUPFAM" id="SSF57959">
    <property type="entry name" value="Leucine zipper domain"/>
    <property type="match status" value="1"/>
</dbReference>